<keyword evidence="7 8" id="KW-0472">Membrane</keyword>
<evidence type="ECO:0000256" key="7">
    <source>
        <dbReference type="ARBA" id="ARBA00023136"/>
    </source>
</evidence>
<dbReference type="Pfam" id="PF12911">
    <property type="entry name" value="OppC_N"/>
    <property type="match status" value="1"/>
</dbReference>
<evidence type="ECO:0000256" key="3">
    <source>
        <dbReference type="ARBA" id="ARBA00022475"/>
    </source>
</evidence>
<feature type="transmembrane region" description="Helical" evidence="8">
    <location>
        <begin position="95"/>
        <end position="116"/>
    </location>
</feature>
<protein>
    <submittedName>
        <fullName evidence="10">ABC transporter permease</fullName>
    </submittedName>
</protein>
<keyword evidence="2 8" id="KW-0813">Transport</keyword>
<evidence type="ECO:0000313" key="10">
    <source>
        <dbReference type="EMBL" id="QTF07848.1"/>
    </source>
</evidence>
<feature type="transmembrane region" description="Helical" evidence="8">
    <location>
        <begin position="254"/>
        <end position="277"/>
    </location>
</feature>
<dbReference type="InterPro" id="IPR025966">
    <property type="entry name" value="OppC_N"/>
</dbReference>
<keyword evidence="6 8" id="KW-1133">Transmembrane helix</keyword>
<keyword evidence="5 8" id="KW-0812">Transmembrane</keyword>
<dbReference type="RefSeq" id="WP_208230480.1">
    <property type="nucleotide sequence ID" value="NZ_CP050854.1"/>
</dbReference>
<comment type="subcellular location">
    <subcellularLocation>
        <location evidence="1">Cell inner membrane</location>
        <topology evidence="1">Multi-pass membrane protein</topology>
    </subcellularLocation>
    <subcellularLocation>
        <location evidence="8">Cell membrane</location>
        <topology evidence="8">Multi-pass membrane protein</topology>
    </subcellularLocation>
</comment>
<dbReference type="InterPro" id="IPR050366">
    <property type="entry name" value="BP-dependent_transpt_permease"/>
</dbReference>
<accession>A0ABX7UVX6</accession>
<organism evidence="10 11">
    <name type="scientific">Brenneria izadpanahii</name>
    <dbReference type="NCBI Taxonomy" id="2722756"/>
    <lineage>
        <taxon>Bacteria</taxon>
        <taxon>Pseudomonadati</taxon>
        <taxon>Pseudomonadota</taxon>
        <taxon>Gammaproteobacteria</taxon>
        <taxon>Enterobacterales</taxon>
        <taxon>Pectobacteriaceae</taxon>
        <taxon>Brenneria</taxon>
    </lineage>
</organism>
<dbReference type="SUPFAM" id="SSF161098">
    <property type="entry name" value="MetI-like"/>
    <property type="match status" value="1"/>
</dbReference>
<comment type="similarity">
    <text evidence="8">Belongs to the binding-protein-dependent transport system permease family.</text>
</comment>
<proteinExistence type="inferred from homology"/>
<feature type="transmembrane region" description="Helical" evidence="8">
    <location>
        <begin position="209"/>
        <end position="234"/>
    </location>
</feature>
<dbReference type="Pfam" id="PF00528">
    <property type="entry name" value="BPD_transp_1"/>
    <property type="match status" value="1"/>
</dbReference>
<evidence type="ECO:0000313" key="11">
    <source>
        <dbReference type="Proteomes" id="UP000671960"/>
    </source>
</evidence>
<dbReference type="CDD" id="cd06261">
    <property type="entry name" value="TM_PBP2"/>
    <property type="match status" value="1"/>
</dbReference>
<evidence type="ECO:0000259" key="9">
    <source>
        <dbReference type="PROSITE" id="PS50928"/>
    </source>
</evidence>
<dbReference type="PANTHER" id="PTHR43386:SF25">
    <property type="entry name" value="PEPTIDE ABC TRANSPORTER PERMEASE PROTEIN"/>
    <property type="match status" value="1"/>
</dbReference>
<keyword evidence="11" id="KW-1185">Reference proteome</keyword>
<evidence type="ECO:0000256" key="5">
    <source>
        <dbReference type="ARBA" id="ARBA00022692"/>
    </source>
</evidence>
<name>A0ABX7UVX6_9GAMM</name>
<feature type="transmembrane region" description="Helical" evidence="8">
    <location>
        <begin position="123"/>
        <end position="144"/>
    </location>
</feature>
<dbReference type="PANTHER" id="PTHR43386">
    <property type="entry name" value="OLIGOPEPTIDE TRANSPORT SYSTEM PERMEASE PROTEIN APPC"/>
    <property type="match status" value="1"/>
</dbReference>
<gene>
    <name evidence="10" type="ORF">HC231_07775</name>
</gene>
<dbReference type="Proteomes" id="UP000671960">
    <property type="component" value="Chromosome"/>
</dbReference>
<dbReference type="PROSITE" id="PS50928">
    <property type="entry name" value="ABC_TM1"/>
    <property type="match status" value="1"/>
</dbReference>
<feature type="domain" description="ABC transmembrane type-1" evidence="9">
    <location>
        <begin position="88"/>
        <end position="277"/>
    </location>
</feature>
<dbReference type="Gene3D" id="1.10.3720.10">
    <property type="entry name" value="MetI-like"/>
    <property type="match status" value="1"/>
</dbReference>
<evidence type="ECO:0000256" key="4">
    <source>
        <dbReference type="ARBA" id="ARBA00022519"/>
    </source>
</evidence>
<dbReference type="EMBL" id="CP050854">
    <property type="protein sequence ID" value="QTF07848.1"/>
    <property type="molecule type" value="Genomic_DNA"/>
</dbReference>
<evidence type="ECO:0000256" key="2">
    <source>
        <dbReference type="ARBA" id="ARBA00022448"/>
    </source>
</evidence>
<evidence type="ECO:0000256" key="6">
    <source>
        <dbReference type="ARBA" id="ARBA00022989"/>
    </source>
</evidence>
<dbReference type="InterPro" id="IPR035906">
    <property type="entry name" value="MetI-like_sf"/>
</dbReference>
<evidence type="ECO:0000256" key="8">
    <source>
        <dbReference type="RuleBase" id="RU363032"/>
    </source>
</evidence>
<feature type="transmembrane region" description="Helical" evidence="8">
    <location>
        <begin position="21"/>
        <end position="48"/>
    </location>
</feature>
<evidence type="ECO:0000256" key="1">
    <source>
        <dbReference type="ARBA" id="ARBA00004429"/>
    </source>
</evidence>
<dbReference type="InterPro" id="IPR000515">
    <property type="entry name" value="MetI-like"/>
</dbReference>
<keyword evidence="4" id="KW-0997">Cell inner membrane</keyword>
<keyword evidence="3" id="KW-1003">Cell membrane</keyword>
<sequence>MNGIETPAARRRSASGAALKWLWAHPSITFGGGLIALVVLMGLMAPFITRWDPTAQDLLNTLQPPSAAHWFGTDDYGRDIFSRVIYGARISMFEVILSVGLSMLVGIPLGIIAGLAGRSADHVIMWVMDIIFAFPGIVLAILIVSVLGEGLMNMLIAISLFSIPVYARLSRNLTLGLKGMEYIEAAHSLGIRYPRIIVHYILRNAIGPLIVQSTLTAGAVVLSAASLSFLGLGVQPPMPEWGTMMSDGRNFLGLNIYVSLFPGLAILVTVLGFNVLGDGLRDLLDTRT</sequence>
<reference evidence="10 11" key="1">
    <citation type="submission" date="2020-03" db="EMBL/GenBank/DDBJ databases">
        <authorList>
            <person name="Bakhshi Ganjeh M."/>
        </authorList>
    </citation>
    <scope>NUCLEOTIDE SEQUENCE [LARGE SCALE GENOMIC DNA]</scope>
    <source>
        <strain evidence="11">Iran 50</strain>
    </source>
</reference>